<organism evidence="2 3">
    <name type="scientific">Collimonas fungivorans (strain Ter331)</name>
    <dbReference type="NCBI Taxonomy" id="1005048"/>
    <lineage>
        <taxon>Bacteria</taxon>
        <taxon>Pseudomonadati</taxon>
        <taxon>Pseudomonadota</taxon>
        <taxon>Betaproteobacteria</taxon>
        <taxon>Burkholderiales</taxon>
        <taxon>Oxalobacteraceae</taxon>
        <taxon>Collimonas</taxon>
    </lineage>
</organism>
<sequence length="518" mass="57846">MARRTPVSPGRRSPVLRTACASAAMDFQAGVAAGRRMAWPENYPGLDLAFLQMPRPPSAAKNTQYISQHHHWLRLVQQYIHPAVLRDVRQEVLQGVLQDAQRQIESRFEKYHMPRLQQALLLAVPAKMPGSGSLPAPAGKSGSQATGQNRNILQRMVQNQIRHFRDTQADVTLGQAGGIIAHPLTLLMPRTQVAQPQQSTRRRDNEVDSRTSMTIVTARLAGFVRQTLLSAPGKLRQPVPQRHSAPQFAKQAAPASIASRSSQAGHPSSKLLWFKFHAKTAQRMTSGMHLHQRHFHHLDRCDIDQTQEQHFNMRQNLALPRQETAQRRDVPALQLASRNRSRDFRTAGSRLAWRSQVRRWAGRAPGTLAYAYKSTFPALQATGAEAGSKRLQRLTTPSLPPPIVAAAPSPMSNPGVAGPVGSDQVSLRHYQAGFTAALAYRQQPQARQAEVQRQLERIEHTVHTKVVREIMHSNHNQQHIRSVVTAAMLSPQVVQALARQVHASIEQRAGIERYRRGR</sequence>
<reference evidence="2 3" key="5">
    <citation type="journal article" date="2011" name="ISME J.">
        <title>Dual transcriptional profiling of a bacterial/fungal confrontation: Collimonas fungivorans versus Aspergillus niger.</title>
        <authorList>
            <person name="Mela F."/>
            <person name="Fritsche K."/>
            <person name="de Boer W."/>
            <person name="van Veen J.A."/>
            <person name="de Graaff L.H."/>
            <person name="van den Berg M."/>
            <person name="Leveau J.H."/>
        </authorList>
    </citation>
    <scope>NUCLEOTIDE SEQUENCE [LARGE SCALE GENOMIC DNA]</scope>
    <source>
        <strain evidence="2 3">Ter331</strain>
    </source>
</reference>
<feature type="region of interest" description="Disordered" evidence="1">
    <location>
        <begin position="235"/>
        <end position="265"/>
    </location>
</feature>
<proteinExistence type="predicted"/>
<dbReference type="eggNOG" id="ENOG502ZM9X">
    <property type="taxonomic scope" value="Bacteria"/>
</dbReference>
<dbReference type="Proteomes" id="UP000008392">
    <property type="component" value="Chromosome"/>
</dbReference>
<gene>
    <name evidence="2" type="ordered locus">CFU_2038</name>
</gene>
<name>G0ABR2_COLFT</name>
<evidence type="ECO:0000256" key="1">
    <source>
        <dbReference type="SAM" id="MobiDB-lite"/>
    </source>
</evidence>
<dbReference type="HOGENOM" id="CLU_525522_0_0_4"/>
<dbReference type="STRING" id="1005048.CFU_2038"/>
<reference evidence="3" key="6">
    <citation type="submission" date="2011-05" db="EMBL/GenBank/DDBJ databases">
        <title>Complete sequence of Collimonas fungivorans Ter331.</title>
        <authorList>
            <person name="Leveau J.H."/>
        </authorList>
    </citation>
    <scope>NUCLEOTIDE SEQUENCE [LARGE SCALE GENOMIC DNA]</scope>
    <source>
        <strain evidence="3">Ter331</strain>
    </source>
</reference>
<dbReference type="EMBL" id="CP002745">
    <property type="protein sequence ID" value="AEK61868.1"/>
    <property type="molecule type" value="Genomic_DNA"/>
</dbReference>
<reference evidence="2 3" key="2">
    <citation type="journal article" date="2006" name="J. Microbiol. Methods">
        <title>Genomic flank-sequencing of plasposon insertion sites for rapid identification of functional genes.</title>
        <authorList>
            <person name="Leveau J.H."/>
            <person name="Gerards S."/>
            <person name="Fritsche K."/>
            <person name="Zondag G."/>
            <person name="van Veen J.A."/>
        </authorList>
    </citation>
    <scope>NUCLEOTIDE SEQUENCE [LARGE SCALE GENOMIC DNA]</scope>
    <source>
        <strain evidence="2 3">Ter331</strain>
    </source>
</reference>
<protein>
    <submittedName>
        <fullName evidence="2">Uncharacterized protein</fullName>
    </submittedName>
</protein>
<dbReference type="KEGG" id="cfu:CFU_2038"/>
<feature type="region of interest" description="Disordered" evidence="1">
    <location>
        <begin position="192"/>
        <end position="211"/>
    </location>
</feature>
<accession>G0ABR2</accession>
<reference evidence="2 3" key="4">
    <citation type="journal article" date="2010" name="Environ. Microbiol.">
        <title>The bacterial genus Collimonas: mycophagy, weathering and other adaptive solutions to life in oligotrophic soil environments.</title>
        <authorList>
            <person name="Leveau J.H."/>
            <person name="Uroz S."/>
            <person name="de Boer W."/>
        </authorList>
    </citation>
    <scope>NUCLEOTIDE SEQUENCE [LARGE SCALE GENOMIC DNA]</scope>
    <source>
        <strain evidence="2 3">Ter331</strain>
    </source>
</reference>
<evidence type="ECO:0000313" key="2">
    <source>
        <dbReference type="EMBL" id="AEK61868.1"/>
    </source>
</evidence>
<keyword evidence="3" id="KW-1185">Reference proteome</keyword>
<reference evidence="2 3" key="3">
    <citation type="journal article" date="2008" name="FEMS Microbiol. Ecol.">
        <title>Identification and characterization of genes underlying chitinolysis in Collimonas fungivorans Ter331.</title>
        <authorList>
            <person name="Fritsche K."/>
            <person name="de Boer W."/>
            <person name="Gerards S."/>
            <person name="van den Berg M."/>
            <person name="van Veen J.A."/>
            <person name="Leveau J.H."/>
        </authorList>
    </citation>
    <scope>NUCLEOTIDE SEQUENCE [LARGE SCALE GENOMIC DNA]</scope>
    <source>
        <strain evidence="2 3">Ter331</strain>
    </source>
</reference>
<dbReference type="AlphaFoldDB" id="G0ABR2"/>
<reference evidence="2 3" key="1">
    <citation type="journal article" date="2004" name="Environ. Microbiol.">
        <title>Phylogeny-function analysis of (meta)genomic libraries: screening for expression of ribosomal RNA genes by large-insert library fluorescent in situ hybridization (LIL-FISH).</title>
        <authorList>
            <person name="Leveau J.H."/>
            <person name="Gerards S."/>
            <person name="de Boer W."/>
            <person name="van Veen J.A."/>
        </authorList>
    </citation>
    <scope>NUCLEOTIDE SEQUENCE [LARGE SCALE GENOMIC DNA]</scope>
    <source>
        <strain evidence="2 3">Ter331</strain>
    </source>
</reference>
<evidence type="ECO:0000313" key="3">
    <source>
        <dbReference type="Proteomes" id="UP000008392"/>
    </source>
</evidence>